<dbReference type="CDD" id="cd09725">
    <property type="entry name" value="Cas2_I_II_III"/>
    <property type="match status" value="1"/>
</dbReference>
<comment type="subunit">
    <text evidence="9">Homodimer, forms a heterotetramer with a Cas1 homodimer.</text>
</comment>
<gene>
    <name evidence="9" type="primary">cas2</name>
    <name evidence="10" type="ORF">DGMP_11710</name>
</gene>
<dbReference type="GO" id="GO:0004521">
    <property type="term" value="F:RNA endonuclease activity"/>
    <property type="evidence" value="ECO:0007669"/>
    <property type="project" value="InterPro"/>
</dbReference>
<evidence type="ECO:0000256" key="3">
    <source>
        <dbReference type="ARBA" id="ARBA00022722"/>
    </source>
</evidence>
<evidence type="ECO:0000256" key="7">
    <source>
        <dbReference type="ARBA" id="ARBA00022842"/>
    </source>
</evidence>
<dbReference type="PANTHER" id="PTHR34405:SF3">
    <property type="entry name" value="CRISPR-ASSOCIATED ENDORIBONUCLEASE CAS2 3"/>
    <property type="match status" value="1"/>
</dbReference>
<keyword evidence="5 9" id="KW-0255">Endonuclease</keyword>
<keyword evidence="8 9" id="KW-0051">Antiviral defense</keyword>
<dbReference type="KEGG" id="dbk:DGMP_11710"/>
<reference evidence="10" key="1">
    <citation type="submission" date="2020-09" db="EMBL/GenBank/DDBJ databases">
        <title>Desulfogranum mesoprofundum gen. nov., sp. nov., a novel mesophilic, sulfate-reducing chemolithoautotroph isolated from a deep-sea hydrothermal vent chimney in the Suiyo Seamount.</title>
        <authorList>
            <person name="Hashimoto Y."/>
            <person name="Nakagawa S."/>
        </authorList>
    </citation>
    <scope>NUCLEOTIDE SEQUENCE</scope>
    <source>
        <strain evidence="10">KT2</strain>
    </source>
</reference>
<dbReference type="GO" id="GO:0016787">
    <property type="term" value="F:hydrolase activity"/>
    <property type="evidence" value="ECO:0007669"/>
    <property type="project" value="UniProtKB-KW"/>
</dbReference>
<dbReference type="RefSeq" id="WP_228856600.1">
    <property type="nucleotide sequence ID" value="NZ_AP024086.1"/>
</dbReference>
<dbReference type="GO" id="GO:0043571">
    <property type="term" value="P:maintenance of CRISPR repeat elements"/>
    <property type="evidence" value="ECO:0007669"/>
    <property type="project" value="UniProtKB-UniRule"/>
</dbReference>
<evidence type="ECO:0000313" key="11">
    <source>
        <dbReference type="Proteomes" id="UP000826725"/>
    </source>
</evidence>
<dbReference type="Proteomes" id="UP000826725">
    <property type="component" value="Chromosome"/>
</dbReference>
<evidence type="ECO:0000256" key="2">
    <source>
        <dbReference type="ARBA" id="ARBA00009959"/>
    </source>
</evidence>
<evidence type="ECO:0000256" key="1">
    <source>
        <dbReference type="ARBA" id="ARBA00001946"/>
    </source>
</evidence>
<sequence length="95" mass="11146">MQKRKPIIIAYDISKNKRRYRVRKILKEWRLGGQKSVFECQLTLAEAEELFMQLGQVMDLATDHLLMAWVEPGRKILGRGIGRKSNLRGKFRPFS</sequence>
<accession>A0A8D5FFQ1</accession>
<dbReference type="PANTHER" id="PTHR34405">
    <property type="entry name" value="CRISPR-ASSOCIATED ENDORIBONUCLEASE CAS2"/>
    <property type="match status" value="1"/>
</dbReference>
<keyword evidence="6 9" id="KW-0378">Hydrolase</keyword>
<protein>
    <recommendedName>
        <fullName evidence="9">CRISPR-associated endoribonuclease Cas2</fullName>
        <ecNumber evidence="9">3.1.-.-</ecNumber>
    </recommendedName>
</protein>
<comment type="similarity">
    <text evidence="2 9">Belongs to the CRISPR-associated endoribonuclease Cas2 protein family.</text>
</comment>
<keyword evidence="4 9" id="KW-0479">Metal-binding</keyword>
<dbReference type="InterPro" id="IPR021127">
    <property type="entry name" value="CRISPR_associated_Cas2"/>
</dbReference>
<keyword evidence="3 9" id="KW-0540">Nuclease</keyword>
<evidence type="ECO:0000256" key="4">
    <source>
        <dbReference type="ARBA" id="ARBA00022723"/>
    </source>
</evidence>
<organism evidence="10 11">
    <name type="scientific">Desulfomarina profundi</name>
    <dbReference type="NCBI Taxonomy" id="2772557"/>
    <lineage>
        <taxon>Bacteria</taxon>
        <taxon>Pseudomonadati</taxon>
        <taxon>Thermodesulfobacteriota</taxon>
        <taxon>Desulfobulbia</taxon>
        <taxon>Desulfobulbales</taxon>
        <taxon>Desulfobulbaceae</taxon>
        <taxon>Desulfomarina</taxon>
    </lineage>
</organism>
<keyword evidence="7 9" id="KW-0460">Magnesium</keyword>
<name>A0A8D5FFQ1_9BACT</name>
<evidence type="ECO:0000256" key="6">
    <source>
        <dbReference type="ARBA" id="ARBA00022801"/>
    </source>
</evidence>
<dbReference type="NCBIfam" id="TIGR01573">
    <property type="entry name" value="cas2"/>
    <property type="match status" value="1"/>
</dbReference>
<comment type="function">
    <text evidence="9">CRISPR (clustered regularly interspaced short palindromic repeat), is an adaptive immune system that provides protection against mobile genetic elements (viruses, transposable elements and conjugative plasmids). CRISPR clusters contain sequences complementary to antecedent mobile elements and target invading nucleic acids. CRISPR clusters are transcribed and processed into CRISPR RNA (crRNA). Functions as a ssRNA-specific endoribonuclease. Involved in the integration of spacer DNA into the CRISPR cassette.</text>
</comment>
<dbReference type="HAMAP" id="MF_01471">
    <property type="entry name" value="Cas2"/>
    <property type="match status" value="1"/>
</dbReference>
<dbReference type="InterPro" id="IPR019199">
    <property type="entry name" value="Virulence_VapD/CRISPR_Cas2"/>
</dbReference>
<evidence type="ECO:0000256" key="8">
    <source>
        <dbReference type="ARBA" id="ARBA00023118"/>
    </source>
</evidence>
<dbReference type="AlphaFoldDB" id="A0A8D5FFQ1"/>
<dbReference type="Pfam" id="PF09827">
    <property type="entry name" value="CRISPR_Cas2"/>
    <property type="match status" value="1"/>
</dbReference>
<dbReference type="GO" id="GO:0046872">
    <property type="term" value="F:metal ion binding"/>
    <property type="evidence" value="ECO:0007669"/>
    <property type="project" value="UniProtKB-UniRule"/>
</dbReference>
<keyword evidence="11" id="KW-1185">Reference proteome</keyword>
<evidence type="ECO:0000313" key="10">
    <source>
        <dbReference type="EMBL" id="BCL60478.1"/>
    </source>
</evidence>
<evidence type="ECO:0000256" key="5">
    <source>
        <dbReference type="ARBA" id="ARBA00022759"/>
    </source>
</evidence>
<dbReference type="GO" id="GO:0051607">
    <property type="term" value="P:defense response to virus"/>
    <property type="evidence" value="ECO:0007669"/>
    <property type="project" value="UniProtKB-UniRule"/>
</dbReference>
<feature type="binding site" evidence="9">
    <location>
        <position position="12"/>
    </location>
    <ligand>
        <name>Mg(2+)</name>
        <dbReference type="ChEBI" id="CHEBI:18420"/>
        <note>catalytic</note>
    </ligand>
</feature>
<dbReference type="EC" id="3.1.-.-" evidence="9"/>
<proteinExistence type="inferred from homology"/>
<dbReference type="EMBL" id="AP024086">
    <property type="protein sequence ID" value="BCL60478.1"/>
    <property type="molecule type" value="Genomic_DNA"/>
</dbReference>
<evidence type="ECO:0000256" key="9">
    <source>
        <dbReference type="HAMAP-Rule" id="MF_01471"/>
    </source>
</evidence>
<comment type="cofactor">
    <cofactor evidence="1 9">
        <name>Mg(2+)</name>
        <dbReference type="ChEBI" id="CHEBI:18420"/>
    </cofactor>
</comment>